<dbReference type="SUPFAM" id="SSF51905">
    <property type="entry name" value="FAD/NAD(P)-binding domain"/>
    <property type="match status" value="2"/>
</dbReference>
<keyword evidence="2" id="KW-0285">Flavoprotein</keyword>
<gene>
    <name evidence="5" type="ORF">JW592_13975</name>
</gene>
<keyword evidence="6" id="KW-1185">Reference proteome</keyword>
<proteinExistence type="inferred from homology"/>
<dbReference type="InterPro" id="IPR020946">
    <property type="entry name" value="Flavin_mOase-like"/>
</dbReference>
<dbReference type="Gene3D" id="3.50.50.60">
    <property type="entry name" value="FAD/NAD(P)-binding domain"/>
    <property type="match status" value="1"/>
</dbReference>
<dbReference type="InterPro" id="IPR050982">
    <property type="entry name" value="Auxin_biosynth/cation_transpt"/>
</dbReference>
<keyword evidence="3" id="KW-0274">FAD</keyword>
<dbReference type="PANTHER" id="PTHR43539">
    <property type="entry name" value="FLAVIN-BINDING MONOOXYGENASE-LIKE PROTEIN (AFU_ORTHOLOGUE AFUA_4G09220)"/>
    <property type="match status" value="1"/>
</dbReference>
<dbReference type="EMBL" id="JAFFZN010000011">
    <property type="protein sequence ID" value="MBO8186560.1"/>
    <property type="molecule type" value="Genomic_DNA"/>
</dbReference>
<comment type="caution">
    <text evidence="5">The sequence shown here is derived from an EMBL/GenBank/DDBJ whole genome shotgun (WGS) entry which is preliminary data.</text>
</comment>
<dbReference type="PANTHER" id="PTHR43539:SF78">
    <property type="entry name" value="FLAVIN-CONTAINING MONOOXYGENASE"/>
    <property type="match status" value="1"/>
</dbReference>
<evidence type="ECO:0000313" key="6">
    <source>
        <dbReference type="Proteomes" id="UP001518976"/>
    </source>
</evidence>
<comment type="similarity">
    <text evidence="1">Belongs to the FAD-binding monooxygenase family.</text>
</comment>
<dbReference type="InterPro" id="IPR036188">
    <property type="entry name" value="FAD/NAD-bd_sf"/>
</dbReference>
<accession>A0ABS3WTV4</accession>
<organism evidence="5 6">
    <name type="scientific">Streptomyces spirodelae</name>
    <dbReference type="NCBI Taxonomy" id="2812904"/>
    <lineage>
        <taxon>Bacteria</taxon>
        <taxon>Bacillati</taxon>
        <taxon>Actinomycetota</taxon>
        <taxon>Actinomycetes</taxon>
        <taxon>Kitasatosporales</taxon>
        <taxon>Streptomycetaceae</taxon>
        <taxon>Streptomyces</taxon>
    </lineage>
</organism>
<evidence type="ECO:0000313" key="5">
    <source>
        <dbReference type="EMBL" id="MBO8186560.1"/>
    </source>
</evidence>
<dbReference type="PIRSF" id="PIRSF000332">
    <property type="entry name" value="FMO"/>
    <property type="match status" value="1"/>
</dbReference>
<name>A0ABS3WTV4_9ACTN</name>
<dbReference type="InterPro" id="IPR000960">
    <property type="entry name" value="Flavin_mOase"/>
</dbReference>
<sequence length="394" mass="41798">MSDSGTPVHILGAGPGGLATAAALRERGISAVVLERTDTVGSSWRGHYDRLRLHTARTHSALPGLPIPRAYGRWVARDDLVRYLEKYAAHHRIEVATGVEVHRLERADGAEGAARADGAQAAEGAQWVLHANGGRRLTAPAVVVATGYNHTPHLPDWPGRDGFTGELLHASRYRSPAPYTGRDVLVVGAGNTGAEIAADLAEGGAGRVRLAVRTPPHILRRSTLGWPSQRSAILGRRLPVRLVDRMAAPLTKLSVPDLTPYGLPRPDAGLYTRARQGAVPVLDVGLVDAVRQGKVEPVAAVESFEDGKVLLADGDTVTPEVVIAATGYRRGLDELVGHLGVLDSRGVPRVHGRRTHPAAPALYFNGFSNPLSGGLRELALDARRIARAVARAAG</sequence>
<dbReference type="Pfam" id="PF00743">
    <property type="entry name" value="FMO-like"/>
    <property type="match status" value="1"/>
</dbReference>
<evidence type="ECO:0000256" key="3">
    <source>
        <dbReference type="ARBA" id="ARBA00022827"/>
    </source>
</evidence>
<evidence type="ECO:0000256" key="1">
    <source>
        <dbReference type="ARBA" id="ARBA00010139"/>
    </source>
</evidence>
<dbReference type="RefSeq" id="WP_209265476.1">
    <property type="nucleotide sequence ID" value="NZ_JAFFZN010000011.1"/>
</dbReference>
<dbReference type="PRINTS" id="PR00368">
    <property type="entry name" value="FADPNR"/>
</dbReference>
<dbReference type="PRINTS" id="PR00411">
    <property type="entry name" value="PNDRDTASEI"/>
</dbReference>
<protein>
    <submittedName>
        <fullName evidence="5">NAD(P)/FAD-dependent oxidoreductase</fullName>
    </submittedName>
</protein>
<keyword evidence="4" id="KW-0560">Oxidoreductase</keyword>
<dbReference type="Proteomes" id="UP001518976">
    <property type="component" value="Unassembled WGS sequence"/>
</dbReference>
<reference evidence="5 6" key="1">
    <citation type="submission" date="2021-02" db="EMBL/GenBank/DDBJ databases">
        <title>Streptomyces spirodelae sp. nov., isolated from duckweed.</title>
        <authorList>
            <person name="Saimee Y."/>
            <person name="Duangmal K."/>
        </authorList>
    </citation>
    <scope>NUCLEOTIDE SEQUENCE [LARGE SCALE GENOMIC DNA]</scope>
    <source>
        <strain evidence="5 6">DW4-2</strain>
    </source>
</reference>
<evidence type="ECO:0000256" key="2">
    <source>
        <dbReference type="ARBA" id="ARBA00022630"/>
    </source>
</evidence>
<evidence type="ECO:0000256" key="4">
    <source>
        <dbReference type="ARBA" id="ARBA00023002"/>
    </source>
</evidence>